<dbReference type="PANTHER" id="PTHR47495:SF2">
    <property type="entry name" value="ALDEHYDE DEHYDROGENASE"/>
    <property type="match status" value="1"/>
</dbReference>
<evidence type="ECO:0000313" key="3">
    <source>
        <dbReference type="Proteomes" id="UP000555411"/>
    </source>
</evidence>
<dbReference type="Gene3D" id="3.30.365.10">
    <property type="entry name" value="Aldehyde oxidase/xanthine dehydrogenase, molybdopterin binding domain"/>
    <property type="match status" value="4"/>
</dbReference>
<reference evidence="2 3" key="1">
    <citation type="journal article" date="2017" name="Int. J. Syst. Evol. Microbiol.">
        <title>Gemmobacter straminiformis sp. nov., isolated from an artificial fountain.</title>
        <authorList>
            <person name="Kang J.Y."/>
            <person name="Kim M.J."/>
            <person name="Chun J."/>
            <person name="Son K.P."/>
            <person name="Jahng K.Y."/>
        </authorList>
    </citation>
    <scope>NUCLEOTIDE SEQUENCE [LARGE SCALE GENOMIC DNA]</scope>
    <source>
        <strain evidence="2 3">CAM-8</strain>
    </source>
</reference>
<dbReference type="InterPro" id="IPR012368">
    <property type="entry name" value="OxRdtase_Mopterin-bd_su_IorB"/>
</dbReference>
<dbReference type="AlphaFoldDB" id="A0A842I908"/>
<dbReference type="SUPFAM" id="SSF56003">
    <property type="entry name" value="Molybdenum cofactor-binding domain"/>
    <property type="match status" value="2"/>
</dbReference>
<keyword evidence="3" id="KW-1185">Reference proteome</keyword>
<dbReference type="InterPro" id="IPR008274">
    <property type="entry name" value="AldOxase/xan_DH_MoCoBD1"/>
</dbReference>
<dbReference type="PIRSF" id="PIRSF036389">
    <property type="entry name" value="IOR_B"/>
    <property type="match status" value="1"/>
</dbReference>
<dbReference type="Gene3D" id="3.90.1170.50">
    <property type="entry name" value="Aldehyde oxidase/xanthine dehydrogenase, a/b hammerhead"/>
    <property type="match status" value="1"/>
</dbReference>
<dbReference type="Pfam" id="PF02738">
    <property type="entry name" value="MoCoBD_1"/>
    <property type="match status" value="1"/>
</dbReference>
<gene>
    <name evidence="2" type="ORF">H7F16_13515</name>
</gene>
<dbReference type="PROSITE" id="PS51318">
    <property type="entry name" value="TAT"/>
    <property type="match status" value="1"/>
</dbReference>
<dbReference type="Pfam" id="PF20256">
    <property type="entry name" value="MoCoBD_2"/>
    <property type="match status" value="2"/>
</dbReference>
<dbReference type="RefSeq" id="WP_185798160.1">
    <property type="nucleotide sequence ID" value="NZ_JACLQD010000004.1"/>
</dbReference>
<evidence type="ECO:0000313" key="2">
    <source>
        <dbReference type="EMBL" id="MBC2836532.1"/>
    </source>
</evidence>
<dbReference type="Proteomes" id="UP000555411">
    <property type="component" value="Unassembled WGS sequence"/>
</dbReference>
<accession>A0A842I908</accession>
<sequence>MDDLAAPANGPNRRDLLKGAAASFILPFAVSFAPRRAEAAATPVQIGAFIRIDETNTVTLSIGSTEMGQGIMTGLAQLVAEQLQVNWSQMRGEHAIGGSGAGNPYANPLFHAQITGGSTSMMGWYNPMRTAAATVRDMLIQAAAQQTNTTGWKLGTGGTVTNGTTTLTFAAVAATAASVSGLPAPVLATTTKFVGQRMPRLDIPAKVNGSAVFGMDVQVPGMVFASVVHCPTIGGTVGATPAKPSRPGVLGVINLGNAVAVIATNTWTAIKGASDIERNVSWVLPADTSRMDSASLGATAQNLLTSASSGSVYVAEASGTPTLAGAAKTFDQTYKLPFLAHACMEVMNCTASVTADRCEIWAPTQGQEFIIPAAAAACGLSNDKVVLHTTYLGGGFGRKIESDYVLQAVQCSKQLGVPVKLIWSREQDFQNDRFRPSALIRVQAGLDASNNMTALIYRNVSPSIKLQRGPSSVSNPEDTGAVAGAKGLPYSIGARQIEHVALPTDIPLGYWRSVGESYNTFAVESAIDELAKLAVINPLNFRRDRLTDPRAKGVLTAVETLSGWKNLPPTGYQRGVAFLKGFGSYVAMVAEVGKTSTGTIRVSKIYVAVDCGVVVNPDQVEAQMQGGIAHGLAAAMWHQATFVAGVPQVRNFNNYPYLKLQTMPTVLIKLVASTAAPGGVGETAVPVVAPAVANAWAKLTNTRLRSLPFYPGTTMGGL</sequence>
<dbReference type="InterPro" id="IPR000674">
    <property type="entry name" value="Ald_Oxase/Xan_DH_a/b"/>
</dbReference>
<feature type="domain" description="Aldehyde oxidase/xanthine dehydrogenase a/b hammerhead" evidence="1">
    <location>
        <begin position="208"/>
        <end position="285"/>
    </location>
</feature>
<dbReference type="PANTHER" id="PTHR47495">
    <property type="entry name" value="ALDEHYDE DEHYDROGENASE"/>
    <property type="match status" value="1"/>
</dbReference>
<dbReference type="SMART" id="SM01008">
    <property type="entry name" value="Ald_Xan_dh_C"/>
    <property type="match status" value="1"/>
</dbReference>
<dbReference type="InterPro" id="IPR037165">
    <property type="entry name" value="AldOxase/xan_DH_Mopterin-bd_sf"/>
</dbReference>
<dbReference type="GO" id="GO:0016491">
    <property type="term" value="F:oxidoreductase activity"/>
    <property type="evidence" value="ECO:0007669"/>
    <property type="project" value="InterPro"/>
</dbReference>
<organism evidence="2 3">
    <name type="scientific">Paragemmobacter straminiformis</name>
    <dbReference type="NCBI Taxonomy" id="2045119"/>
    <lineage>
        <taxon>Bacteria</taxon>
        <taxon>Pseudomonadati</taxon>
        <taxon>Pseudomonadota</taxon>
        <taxon>Alphaproteobacteria</taxon>
        <taxon>Rhodobacterales</taxon>
        <taxon>Paracoccaceae</taxon>
        <taxon>Paragemmobacter</taxon>
    </lineage>
</organism>
<comment type="caution">
    <text evidence="2">The sequence shown here is derived from an EMBL/GenBank/DDBJ whole genome shotgun (WGS) entry which is preliminary data.</text>
</comment>
<evidence type="ECO:0000259" key="1">
    <source>
        <dbReference type="SMART" id="SM01008"/>
    </source>
</evidence>
<dbReference type="EMBL" id="JACLQD010000004">
    <property type="protein sequence ID" value="MBC2836532.1"/>
    <property type="molecule type" value="Genomic_DNA"/>
</dbReference>
<dbReference type="InterPro" id="IPR046867">
    <property type="entry name" value="AldOxase/xan_DH_MoCoBD2"/>
</dbReference>
<name>A0A842I908_9RHOB</name>
<protein>
    <submittedName>
        <fullName evidence="2">Xanthine dehydrogenase family protein molybdopterin-binding subunit</fullName>
    </submittedName>
</protein>
<dbReference type="InterPro" id="IPR006311">
    <property type="entry name" value="TAT_signal"/>
</dbReference>
<proteinExistence type="predicted"/>
<dbReference type="InterPro" id="IPR052516">
    <property type="entry name" value="N-heterocyclic_Hydroxylase"/>
</dbReference>